<gene>
    <name evidence="1" type="ORF">RM543_15935</name>
</gene>
<evidence type="ECO:0008006" key="3">
    <source>
        <dbReference type="Google" id="ProtNLM"/>
    </source>
</evidence>
<name>A0ABU3DKD4_9RHOB</name>
<proteinExistence type="predicted"/>
<keyword evidence="2" id="KW-1185">Reference proteome</keyword>
<sequence length="64" mass="7399">MIDFALDRARSGRYGHAARHLADCAAADTEIENYGPHPRHADYLNSLRQAHHRKTAFWQRVRAE</sequence>
<reference evidence="1 2" key="1">
    <citation type="submission" date="2023-09" db="EMBL/GenBank/DDBJ databases">
        <authorList>
            <person name="Rey-Velasco X."/>
        </authorList>
    </citation>
    <scope>NUCLEOTIDE SEQUENCE [LARGE SCALE GENOMIC DNA]</scope>
    <source>
        <strain evidence="1 2">F158</strain>
    </source>
</reference>
<accession>A0ABU3DKD4</accession>
<comment type="caution">
    <text evidence="1">The sequence shown here is derived from an EMBL/GenBank/DDBJ whole genome shotgun (WGS) entry which is preliminary data.</text>
</comment>
<organism evidence="1 2">
    <name type="scientific">Tropicimonas omnivorans</name>
    <dbReference type="NCBI Taxonomy" id="3075590"/>
    <lineage>
        <taxon>Bacteria</taxon>
        <taxon>Pseudomonadati</taxon>
        <taxon>Pseudomonadota</taxon>
        <taxon>Alphaproteobacteria</taxon>
        <taxon>Rhodobacterales</taxon>
        <taxon>Roseobacteraceae</taxon>
        <taxon>Tropicimonas</taxon>
    </lineage>
</organism>
<dbReference type="EMBL" id="JAVRHL010000004">
    <property type="protein sequence ID" value="MDT0684176.1"/>
    <property type="molecule type" value="Genomic_DNA"/>
</dbReference>
<dbReference type="InterPro" id="IPR049245">
    <property type="entry name" value="DUF6880"/>
</dbReference>
<dbReference type="Pfam" id="PF21810">
    <property type="entry name" value="DUF6880"/>
    <property type="match status" value="1"/>
</dbReference>
<dbReference type="Proteomes" id="UP001265259">
    <property type="component" value="Unassembled WGS sequence"/>
</dbReference>
<evidence type="ECO:0000313" key="1">
    <source>
        <dbReference type="EMBL" id="MDT0684176.1"/>
    </source>
</evidence>
<evidence type="ECO:0000313" key="2">
    <source>
        <dbReference type="Proteomes" id="UP001265259"/>
    </source>
</evidence>
<protein>
    <recommendedName>
        <fullName evidence="3">DUF4167 domain-containing protein</fullName>
    </recommendedName>
</protein>